<reference evidence="1 2" key="1">
    <citation type="journal article" date="2017" name="BMC Genomics">
        <title>Whole-genome assembly of Babesia ovata and comparative genomics between closely related pathogens.</title>
        <authorList>
            <person name="Yamagishi J."/>
            <person name="Asada M."/>
            <person name="Hakimi H."/>
            <person name="Tanaka T.Q."/>
            <person name="Sugimoto C."/>
            <person name="Kawazu S."/>
        </authorList>
    </citation>
    <scope>NUCLEOTIDE SEQUENCE [LARGE SCALE GENOMIC DNA]</scope>
    <source>
        <strain evidence="1 2">Miyake</strain>
    </source>
</reference>
<dbReference type="Proteomes" id="UP000236319">
    <property type="component" value="Unassembled WGS sequence"/>
</dbReference>
<proteinExistence type="predicted"/>
<organism evidence="1 2">
    <name type="scientific">Babesia ovata</name>
    <dbReference type="NCBI Taxonomy" id="189622"/>
    <lineage>
        <taxon>Eukaryota</taxon>
        <taxon>Sar</taxon>
        <taxon>Alveolata</taxon>
        <taxon>Apicomplexa</taxon>
        <taxon>Aconoidasida</taxon>
        <taxon>Piroplasmida</taxon>
        <taxon>Babesiidae</taxon>
        <taxon>Babesia</taxon>
    </lineage>
</organism>
<dbReference type="GeneID" id="39875642"/>
<keyword evidence="2" id="KW-1185">Reference proteome</keyword>
<evidence type="ECO:0000313" key="1">
    <source>
        <dbReference type="EMBL" id="GBE61872.1"/>
    </source>
</evidence>
<dbReference type="VEuPathDB" id="PiroplasmaDB:BOVATA_033650"/>
<name>A0A2H6KFV1_9APIC</name>
<protein>
    <submittedName>
        <fullName evidence="1">Uncharacterized protein</fullName>
    </submittedName>
</protein>
<dbReference type="RefSeq" id="XP_028868115.1">
    <property type="nucleotide sequence ID" value="XM_029012282.1"/>
</dbReference>
<evidence type="ECO:0000313" key="2">
    <source>
        <dbReference type="Proteomes" id="UP000236319"/>
    </source>
</evidence>
<dbReference type="EMBL" id="BDSA01000003">
    <property type="protein sequence ID" value="GBE61872.1"/>
    <property type="molecule type" value="Genomic_DNA"/>
</dbReference>
<sequence length="253" mass="28037">MVYNSLTRAPRNIKEAIDWLIALRGADAANNLAAMGAAIHKFLADKPVGRMKLPALEKVKLITKEFLEQEELKGMWPANEMLGKFEAPLSKNPCIIAKIFKLMAYSDYNNVVQNKGLTATKIAEKLGKVVGGCEMFLDRIKTPKQYKSAYSSKATWESSCAKNPEACAVVLVGIAPMLYTGLRSLRKAAYDETRKLAPFSANKTLDNVLEPLGYVEPECRAGMTASRVSWALRGVNKEILTTLYDLAGFWAFY</sequence>
<dbReference type="AlphaFoldDB" id="A0A2H6KFV1"/>
<dbReference type="OrthoDB" id="10350120at2759"/>
<gene>
    <name evidence="1" type="ORF">BOVATA_033650</name>
</gene>
<accession>A0A2H6KFV1</accession>
<comment type="caution">
    <text evidence="1">The sequence shown here is derived from an EMBL/GenBank/DDBJ whole genome shotgun (WGS) entry which is preliminary data.</text>
</comment>